<proteinExistence type="predicted"/>
<reference evidence="3" key="1">
    <citation type="journal article" date="2019" name="Int. J. Syst. Evol. Microbiol.">
        <title>The Global Catalogue of Microorganisms (GCM) 10K type strain sequencing project: providing services to taxonomists for standard genome sequencing and annotation.</title>
        <authorList>
            <consortium name="The Broad Institute Genomics Platform"/>
            <consortium name="The Broad Institute Genome Sequencing Center for Infectious Disease"/>
            <person name="Wu L."/>
            <person name="Ma J."/>
        </authorList>
    </citation>
    <scope>NUCLEOTIDE SEQUENCE [LARGE SCALE GENOMIC DNA]</scope>
    <source>
        <strain evidence="3">KCTC 22228</strain>
    </source>
</reference>
<feature type="transmembrane region" description="Helical" evidence="1">
    <location>
        <begin position="12"/>
        <end position="29"/>
    </location>
</feature>
<sequence length="124" mass="13784">MQVAPSPERLSVMLGLLLVILATLPRYVAEGLDTRLSLIGMAFVVVAVIAVIHWRMLAVEARTRLLPLLRRLGFAVLAGLAVMAIWHTFSPAWINWQVLLSRGVTLGLLLHVLGLWWKPVSNRT</sequence>
<evidence type="ECO:0000256" key="1">
    <source>
        <dbReference type="SAM" id="Phobius"/>
    </source>
</evidence>
<name>A0ABQ2YEE2_9GAMM</name>
<keyword evidence="1" id="KW-0472">Membrane</keyword>
<keyword evidence="1" id="KW-1133">Transmembrane helix</keyword>
<accession>A0ABQ2YEE2</accession>
<protein>
    <submittedName>
        <fullName evidence="2">Uncharacterized protein</fullName>
    </submittedName>
</protein>
<feature type="transmembrane region" description="Helical" evidence="1">
    <location>
        <begin position="68"/>
        <end position="87"/>
    </location>
</feature>
<feature type="transmembrane region" description="Helical" evidence="1">
    <location>
        <begin position="99"/>
        <end position="117"/>
    </location>
</feature>
<dbReference type="EMBL" id="BMXS01000001">
    <property type="protein sequence ID" value="GGX79594.1"/>
    <property type="molecule type" value="Genomic_DNA"/>
</dbReference>
<evidence type="ECO:0000313" key="2">
    <source>
        <dbReference type="EMBL" id="GGX79594.1"/>
    </source>
</evidence>
<gene>
    <name evidence="2" type="ORF">GCM10007160_03640</name>
</gene>
<feature type="transmembrane region" description="Helical" evidence="1">
    <location>
        <begin position="35"/>
        <end position="56"/>
    </location>
</feature>
<keyword evidence="3" id="KW-1185">Reference proteome</keyword>
<organism evidence="2 3">
    <name type="scientific">Litchfieldella qijiaojingensis</name>
    <dbReference type="NCBI Taxonomy" id="980347"/>
    <lineage>
        <taxon>Bacteria</taxon>
        <taxon>Pseudomonadati</taxon>
        <taxon>Pseudomonadota</taxon>
        <taxon>Gammaproteobacteria</taxon>
        <taxon>Oceanospirillales</taxon>
        <taxon>Halomonadaceae</taxon>
        <taxon>Litchfieldella</taxon>
    </lineage>
</organism>
<comment type="caution">
    <text evidence="2">The sequence shown here is derived from an EMBL/GenBank/DDBJ whole genome shotgun (WGS) entry which is preliminary data.</text>
</comment>
<evidence type="ECO:0000313" key="3">
    <source>
        <dbReference type="Proteomes" id="UP000653056"/>
    </source>
</evidence>
<keyword evidence="1" id="KW-0812">Transmembrane</keyword>
<dbReference type="Proteomes" id="UP000653056">
    <property type="component" value="Unassembled WGS sequence"/>
</dbReference>
<dbReference type="RefSeq" id="WP_189465527.1">
    <property type="nucleotide sequence ID" value="NZ_BMXS01000001.1"/>
</dbReference>